<name>A0A1C4G6H5_9BACT</name>
<organism evidence="1 2">
    <name type="scientific">Chitinophaga costaii</name>
    <dbReference type="NCBI Taxonomy" id="1335309"/>
    <lineage>
        <taxon>Bacteria</taxon>
        <taxon>Pseudomonadati</taxon>
        <taxon>Bacteroidota</taxon>
        <taxon>Chitinophagia</taxon>
        <taxon>Chitinophagales</taxon>
        <taxon>Chitinophagaceae</taxon>
        <taxon>Chitinophaga</taxon>
    </lineage>
</organism>
<dbReference type="Proteomes" id="UP000242818">
    <property type="component" value="Unassembled WGS sequence"/>
</dbReference>
<gene>
    <name evidence="1" type="ORF">GA0116948_1257</name>
</gene>
<dbReference type="EMBL" id="FMAR01000025">
    <property type="protein sequence ID" value="SCC63799.1"/>
    <property type="molecule type" value="Genomic_DNA"/>
</dbReference>
<proteinExistence type="predicted"/>
<keyword evidence="2" id="KW-1185">Reference proteome</keyword>
<dbReference type="RefSeq" id="WP_089715623.1">
    <property type="nucleotide sequence ID" value="NZ_FMAR01000025.1"/>
</dbReference>
<dbReference type="AlphaFoldDB" id="A0A1C4G6H5"/>
<reference evidence="1 2" key="1">
    <citation type="submission" date="2016-08" db="EMBL/GenBank/DDBJ databases">
        <authorList>
            <person name="Seilhamer J.J."/>
        </authorList>
    </citation>
    <scope>NUCLEOTIDE SEQUENCE [LARGE SCALE GENOMIC DNA]</scope>
    <source>
        <strain evidence="1 2">A37T2</strain>
    </source>
</reference>
<evidence type="ECO:0000313" key="1">
    <source>
        <dbReference type="EMBL" id="SCC63799.1"/>
    </source>
</evidence>
<protein>
    <submittedName>
        <fullName evidence="1">Uncharacterized protein</fullName>
    </submittedName>
</protein>
<evidence type="ECO:0000313" key="2">
    <source>
        <dbReference type="Proteomes" id="UP000242818"/>
    </source>
</evidence>
<sequence>MLSDPLSQQKLVKIFSNKKDRELFISNYDFSATDENNLFYKNYIDNNCLSLETDILILILDLSVSIEYFKDILVHHTWSLYKKKRFLFRLTFLDYLCFFQRKIDTAIYLEMNESVLKTSSNIALAFQAAINLYDWDKKYMPYVFKFLKKASSNSNYYIFFRIVQFLEQEEKDDFNLKVKDHVKMLLSDKDLILPGNHKFDLLKRVNDIK</sequence>
<accession>A0A1C4G6H5</accession>